<protein>
    <submittedName>
        <fullName evidence="5">Phosphatidylserine decarboxylase</fullName>
    </submittedName>
</protein>
<evidence type="ECO:0000313" key="5">
    <source>
        <dbReference type="EMBL" id="MSS01657.1"/>
    </source>
</evidence>
<evidence type="ECO:0000256" key="1">
    <source>
        <dbReference type="ARBA" id="ARBA00022793"/>
    </source>
</evidence>
<dbReference type="RefSeq" id="WP_154460195.1">
    <property type="nucleotide sequence ID" value="NZ_JAQYTQ010000024.1"/>
</dbReference>
<evidence type="ECO:0000256" key="4">
    <source>
        <dbReference type="ARBA" id="ARBA00023317"/>
    </source>
</evidence>
<evidence type="ECO:0000256" key="2">
    <source>
        <dbReference type="ARBA" id="ARBA00023145"/>
    </source>
</evidence>
<organism evidence="5 6">
    <name type="scientific">Floccifex porci</name>
    <dbReference type="NCBI Taxonomy" id="2606629"/>
    <lineage>
        <taxon>Bacteria</taxon>
        <taxon>Bacillati</taxon>
        <taxon>Bacillota</taxon>
        <taxon>Erysipelotrichia</taxon>
        <taxon>Erysipelotrichales</taxon>
        <taxon>Erysipelotrichaceae</taxon>
        <taxon>Floccifex</taxon>
    </lineage>
</organism>
<keyword evidence="2" id="KW-0865">Zymogen</keyword>
<dbReference type="Proteomes" id="UP000470082">
    <property type="component" value="Unassembled WGS sequence"/>
</dbReference>
<keyword evidence="6" id="KW-1185">Reference proteome</keyword>
<accession>A0A7X2N3B1</accession>
<dbReference type="AlphaFoldDB" id="A0A7X2N3B1"/>
<gene>
    <name evidence="5" type="ORF">FYJ50_06035</name>
</gene>
<dbReference type="PANTHER" id="PTHR10067">
    <property type="entry name" value="PHOSPHATIDYLSERINE DECARBOXYLASE"/>
    <property type="match status" value="1"/>
</dbReference>
<keyword evidence="1" id="KW-0210">Decarboxylase</keyword>
<keyword evidence="3" id="KW-0456">Lyase</keyword>
<keyword evidence="4" id="KW-0670">Pyruvate</keyword>
<evidence type="ECO:0000256" key="3">
    <source>
        <dbReference type="ARBA" id="ARBA00023239"/>
    </source>
</evidence>
<dbReference type="EMBL" id="VUMM01000010">
    <property type="protein sequence ID" value="MSS01657.1"/>
    <property type="molecule type" value="Genomic_DNA"/>
</dbReference>
<dbReference type="GO" id="GO:0008654">
    <property type="term" value="P:phospholipid biosynthetic process"/>
    <property type="evidence" value="ECO:0007669"/>
    <property type="project" value="InterPro"/>
</dbReference>
<sequence>MKENDASVQFLYGTTLGRLILKILMSFHIDKLIVCFLKSKLSYPLISKYVKKYNIDIQGQSFKTYQEFFLRSRNDVHIDLHPEHLISPCDGFLSCFSLDETHHFFIKGSYYDLKDFIQDDILCEQYKSGTLLVFRLCARDYHHYCYIDEGYQNKHKEIKGTLHSVQSIACETYPVYTLNKRTVSVLNTKHFKDVIQCEIGAFVVGGIVNKKEDSYFKKGEEKGYFDLAGSTIVLIFKKDSICLKECYNEQEIRVQMGEWIGSSKKI</sequence>
<dbReference type="Pfam" id="PF02666">
    <property type="entry name" value="PS_Dcarbxylase"/>
    <property type="match status" value="1"/>
</dbReference>
<dbReference type="GO" id="GO:0004609">
    <property type="term" value="F:phosphatidylserine decarboxylase activity"/>
    <property type="evidence" value="ECO:0007669"/>
    <property type="project" value="InterPro"/>
</dbReference>
<reference evidence="5 6" key="1">
    <citation type="submission" date="2019-08" db="EMBL/GenBank/DDBJ databases">
        <title>In-depth cultivation of the pig gut microbiome towards novel bacterial diversity and tailored functional studies.</title>
        <authorList>
            <person name="Wylensek D."/>
            <person name="Hitch T.C.A."/>
            <person name="Clavel T."/>
        </authorList>
    </citation>
    <scope>NUCLEOTIDE SEQUENCE [LARGE SCALE GENOMIC DNA]</scope>
    <source>
        <strain evidence="5 6">LKV-178-WT-2G</strain>
    </source>
</reference>
<comment type="caution">
    <text evidence="5">The sequence shown here is derived from an EMBL/GenBank/DDBJ whole genome shotgun (WGS) entry which is preliminary data.</text>
</comment>
<evidence type="ECO:0000313" key="6">
    <source>
        <dbReference type="Proteomes" id="UP000470082"/>
    </source>
</evidence>
<dbReference type="InterPro" id="IPR003817">
    <property type="entry name" value="PS_Dcarbxylase"/>
</dbReference>
<dbReference type="PANTHER" id="PTHR10067:SF17">
    <property type="entry name" value="PHOSPHATIDYLSERINE DECARBOXYLASE PROENZYME 2"/>
    <property type="match status" value="1"/>
</dbReference>
<name>A0A7X2N3B1_9FIRM</name>
<proteinExistence type="predicted"/>